<dbReference type="GeneID" id="78294994"/>
<name>A0A2U1B276_9BACT</name>
<dbReference type="GO" id="GO:0005737">
    <property type="term" value="C:cytoplasm"/>
    <property type="evidence" value="ECO:0007669"/>
    <property type="project" value="TreeGrafter"/>
</dbReference>
<keyword evidence="11" id="KW-1185">Reference proteome</keyword>
<dbReference type="UniPathway" id="UPA00031">
    <property type="reaction ID" value="UER00013"/>
</dbReference>
<comment type="pathway">
    <text evidence="1 8">Amino-acid biosynthesis; L-histidine biosynthesis; L-histidine from 5-phospho-alpha-D-ribose 1-diphosphate: step 8/9.</text>
</comment>
<evidence type="ECO:0000256" key="6">
    <source>
        <dbReference type="ARBA" id="ARBA00023102"/>
    </source>
</evidence>
<comment type="caution">
    <text evidence="10">The sequence shown here is derived from an EMBL/GenBank/DDBJ whole genome shotgun (WGS) entry which is preliminary data.</text>
</comment>
<accession>A0A2U1B276</accession>
<dbReference type="GO" id="GO:0004401">
    <property type="term" value="F:histidinol-phosphatase activity"/>
    <property type="evidence" value="ECO:0007669"/>
    <property type="project" value="UniProtKB-UniRule"/>
</dbReference>
<keyword evidence="5 8" id="KW-0378">Hydrolase</keyword>
<dbReference type="PANTHER" id="PTHR21039">
    <property type="entry name" value="HISTIDINOL PHOSPHATASE-RELATED"/>
    <property type="match status" value="1"/>
</dbReference>
<keyword evidence="6 8" id="KW-0368">Histidine biosynthesis</keyword>
<dbReference type="GO" id="GO:0000105">
    <property type="term" value="P:L-histidine biosynthetic process"/>
    <property type="evidence" value="ECO:0007669"/>
    <property type="project" value="UniProtKB-UniRule"/>
</dbReference>
<evidence type="ECO:0000256" key="4">
    <source>
        <dbReference type="ARBA" id="ARBA00022605"/>
    </source>
</evidence>
<dbReference type="EMBL" id="QEKH01000010">
    <property type="protein sequence ID" value="PVY42770.1"/>
    <property type="molecule type" value="Genomic_DNA"/>
</dbReference>
<dbReference type="CDD" id="cd12110">
    <property type="entry name" value="PHP_HisPPase_Hisj_like"/>
    <property type="match status" value="1"/>
</dbReference>
<dbReference type="InterPro" id="IPR010140">
    <property type="entry name" value="Histidinol_P_phosphatase_HisJ"/>
</dbReference>
<comment type="similarity">
    <text evidence="2 8">Belongs to the PHP hydrolase family. HisK subfamily.</text>
</comment>
<evidence type="ECO:0000256" key="2">
    <source>
        <dbReference type="ARBA" id="ARBA00009152"/>
    </source>
</evidence>
<dbReference type="AlphaFoldDB" id="A0A2U1B276"/>
<evidence type="ECO:0000256" key="8">
    <source>
        <dbReference type="RuleBase" id="RU366003"/>
    </source>
</evidence>
<dbReference type="EC" id="3.1.3.15" evidence="3 8"/>
<reference evidence="10 11" key="1">
    <citation type="submission" date="2018-04" db="EMBL/GenBank/DDBJ databases">
        <title>Genomic Encyclopedia of Type Strains, Phase IV (KMG-IV): sequencing the most valuable type-strain genomes for metagenomic binning, comparative biology and taxonomic classification.</title>
        <authorList>
            <person name="Goeker M."/>
        </authorList>
    </citation>
    <scope>NUCLEOTIDE SEQUENCE [LARGE SCALE GENOMIC DNA]</scope>
    <source>
        <strain evidence="10 11">DSM 14823</strain>
    </source>
</reference>
<sequence length="270" mass="29977">MKFGKRVNLHTHTFRCKHAVGAPREYCAEAVRQGLCTLGFSDHQPFPDGRFDESRMPFGDLEAYAREIETARQEFPELNILTGLEADYVRALGKSFYEEEFFNKRKFDYLILGPHFNDPPEAGAGAGAAENVRLRVESTIRAMETGLFAYVAHPDMFACTGLSWTSEIEALCKELVSAAVALKVPLEINAYGLRKPWIDTAEGRRPQYPWRPFWELAAELGATMVVGADAHRPEDVWSNAEQAAAWGAQFGLVPANAAVAAAVVNGRKPR</sequence>
<protein>
    <recommendedName>
        <fullName evidence="3 8">Histidinol-phosphatase</fullName>
        <shortName evidence="8">HolPase</shortName>
        <ecNumber evidence="3 8">3.1.3.15</ecNumber>
    </recommendedName>
</protein>
<dbReference type="InterPro" id="IPR004013">
    <property type="entry name" value="PHP_dom"/>
</dbReference>
<evidence type="ECO:0000256" key="1">
    <source>
        <dbReference type="ARBA" id="ARBA00004970"/>
    </source>
</evidence>
<dbReference type="RefSeq" id="WP_116883682.1">
    <property type="nucleotide sequence ID" value="NZ_CABMMC010000018.1"/>
</dbReference>
<dbReference type="Pfam" id="PF02811">
    <property type="entry name" value="PHP"/>
    <property type="match status" value="1"/>
</dbReference>
<dbReference type="OrthoDB" id="9775255at2"/>
<dbReference type="InterPro" id="IPR016195">
    <property type="entry name" value="Pol/histidinol_Pase-like"/>
</dbReference>
<organism evidence="10 11">
    <name type="scientific">Victivallis vadensis</name>
    <dbReference type="NCBI Taxonomy" id="172901"/>
    <lineage>
        <taxon>Bacteria</taxon>
        <taxon>Pseudomonadati</taxon>
        <taxon>Lentisphaerota</taxon>
        <taxon>Lentisphaeria</taxon>
        <taxon>Victivallales</taxon>
        <taxon>Victivallaceae</taxon>
        <taxon>Victivallis</taxon>
    </lineage>
</organism>
<keyword evidence="4 8" id="KW-0028">Amino-acid biosynthesis</keyword>
<evidence type="ECO:0000259" key="9">
    <source>
        <dbReference type="Pfam" id="PF02811"/>
    </source>
</evidence>
<dbReference type="PANTHER" id="PTHR21039:SF0">
    <property type="entry name" value="HISTIDINOL-PHOSPHATASE"/>
    <property type="match status" value="1"/>
</dbReference>
<evidence type="ECO:0000256" key="7">
    <source>
        <dbReference type="ARBA" id="ARBA00049158"/>
    </source>
</evidence>
<dbReference type="Gene3D" id="3.20.20.140">
    <property type="entry name" value="Metal-dependent hydrolases"/>
    <property type="match status" value="1"/>
</dbReference>
<dbReference type="SUPFAM" id="SSF89550">
    <property type="entry name" value="PHP domain-like"/>
    <property type="match status" value="1"/>
</dbReference>
<evidence type="ECO:0000256" key="5">
    <source>
        <dbReference type="ARBA" id="ARBA00022801"/>
    </source>
</evidence>
<gene>
    <name evidence="10" type="ORF">C8D82_11079</name>
</gene>
<comment type="catalytic activity">
    <reaction evidence="7 8">
        <text>L-histidinol phosphate + H2O = L-histidinol + phosphate</text>
        <dbReference type="Rhea" id="RHEA:14465"/>
        <dbReference type="ChEBI" id="CHEBI:15377"/>
        <dbReference type="ChEBI" id="CHEBI:43474"/>
        <dbReference type="ChEBI" id="CHEBI:57699"/>
        <dbReference type="ChEBI" id="CHEBI:57980"/>
        <dbReference type="EC" id="3.1.3.15"/>
    </reaction>
</comment>
<dbReference type="Proteomes" id="UP000245959">
    <property type="component" value="Unassembled WGS sequence"/>
</dbReference>
<evidence type="ECO:0000313" key="10">
    <source>
        <dbReference type="EMBL" id="PVY42770.1"/>
    </source>
</evidence>
<proteinExistence type="inferred from homology"/>
<feature type="domain" description="PHP" evidence="9">
    <location>
        <begin position="9"/>
        <end position="189"/>
    </location>
</feature>
<evidence type="ECO:0000256" key="3">
    <source>
        <dbReference type="ARBA" id="ARBA00013085"/>
    </source>
</evidence>
<evidence type="ECO:0000313" key="11">
    <source>
        <dbReference type="Proteomes" id="UP000245959"/>
    </source>
</evidence>